<dbReference type="Proteomes" id="UP000240542">
    <property type="component" value="Unassembled WGS sequence"/>
</dbReference>
<evidence type="ECO:0000259" key="7">
    <source>
        <dbReference type="Pfam" id="PF00962"/>
    </source>
</evidence>
<feature type="region of interest" description="Disordered" evidence="6">
    <location>
        <begin position="308"/>
        <end position="333"/>
    </location>
</feature>
<proteinExistence type="inferred from homology"/>
<dbReference type="Gene3D" id="3.20.20.140">
    <property type="entry name" value="Metal-dependent hydrolases"/>
    <property type="match status" value="1"/>
</dbReference>
<dbReference type="InterPro" id="IPR001365">
    <property type="entry name" value="A_deaminase_dom"/>
</dbReference>
<dbReference type="Pfam" id="PF00962">
    <property type="entry name" value="A_deaminase"/>
    <property type="match status" value="1"/>
</dbReference>
<evidence type="ECO:0000256" key="3">
    <source>
        <dbReference type="ARBA" id="ARBA00022723"/>
    </source>
</evidence>
<evidence type="ECO:0000256" key="5">
    <source>
        <dbReference type="ARBA" id="ARBA00022833"/>
    </source>
</evidence>
<evidence type="ECO:0000313" key="9">
    <source>
        <dbReference type="Proteomes" id="UP000240542"/>
    </source>
</evidence>
<dbReference type="PANTHER" id="PTHR43114:SF6">
    <property type="entry name" value="ADENINE DEAMINASE"/>
    <property type="match status" value="1"/>
</dbReference>
<protein>
    <submittedName>
        <fullName evidence="8">Adenosine deaminase/aminodeoxyfutalosine deaminase</fullName>
    </submittedName>
</protein>
<dbReference type="GO" id="GO:0006146">
    <property type="term" value="P:adenine catabolic process"/>
    <property type="evidence" value="ECO:0007669"/>
    <property type="project" value="TreeGrafter"/>
</dbReference>
<keyword evidence="9" id="KW-1185">Reference proteome</keyword>
<dbReference type="GO" id="GO:0000034">
    <property type="term" value="F:adenine deaminase activity"/>
    <property type="evidence" value="ECO:0007669"/>
    <property type="project" value="TreeGrafter"/>
</dbReference>
<comment type="caution">
    <text evidence="8">The sequence shown here is derived from an EMBL/GenBank/DDBJ whole genome shotgun (WGS) entry which is preliminary data.</text>
</comment>
<accession>A0A2P8CCA0</accession>
<dbReference type="GO" id="GO:0005829">
    <property type="term" value="C:cytosol"/>
    <property type="evidence" value="ECO:0007669"/>
    <property type="project" value="TreeGrafter"/>
</dbReference>
<dbReference type="GO" id="GO:0046872">
    <property type="term" value="F:metal ion binding"/>
    <property type="evidence" value="ECO:0007669"/>
    <property type="project" value="UniProtKB-KW"/>
</dbReference>
<organism evidence="8 9">
    <name type="scientific">Murinocardiopsis flavida</name>
    <dbReference type="NCBI Taxonomy" id="645275"/>
    <lineage>
        <taxon>Bacteria</taxon>
        <taxon>Bacillati</taxon>
        <taxon>Actinomycetota</taxon>
        <taxon>Actinomycetes</taxon>
        <taxon>Streptosporangiales</taxon>
        <taxon>Nocardiopsidaceae</taxon>
        <taxon>Murinocardiopsis</taxon>
    </lineage>
</organism>
<evidence type="ECO:0000313" key="8">
    <source>
        <dbReference type="EMBL" id="PSK82606.1"/>
    </source>
</evidence>
<feature type="compositionally biased region" description="Basic residues" evidence="6">
    <location>
        <begin position="316"/>
        <end position="326"/>
    </location>
</feature>
<keyword evidence="3" id="KW-0479">Metal-binding</keyword>
<dbReference type="InterPro" id="IPR032466">
    <property type="entry name" value="Metal_Hydrolase"/>
</dbReference>
<keyword evidence="4" id="KW-0378">Hydrolase</keyword>
<feature type="domain" description="Adenosine deaminase" evidence="7">
    <location>
        <begin position="42"/>
        <end position="300"/>
    </location>
</feature>
<evidence type="ECO:0000256" key="2">
    <source>
        <dbReference type="ARBA" id="ARBA00006676"/>
    </source>
</evidence>
<sequence>MVTTESATRPAVAHLLRTLPKVELHRHIEDAAGEHRNAPVTAADYHALGYQALRASAAAGVVHTEFFLSPRLHLRRGVRPAVLWDGLTGGLRDAEADTGARARIIVNVDRSAGSAAALDELEQIRDRSGLLVGVGGDGPAREIDVASLVPAFRRAAARGLRRTLHAGELDSRSVADAVRYLGCERIDHGSLVVDDTRLMRQAADMGIGFTACPTSSVAVSKVFGSVGGHTLRTMLRAGMRVTLGTDRPARLGVDLADEYGAVLAAGLADPAGLRTLAVNGVDACWLPDRERSALRRRVAEAWDAALPQLTPATPAPRRRRGPKARSRVLTARG</sequence>
<reference evidence="8 9" key="1">
    <citation type="submission" date="2018-03" db="EMBL/GenBank/DDBJ databases">
        <title>Genomic Encyclopedia of Archaeal and Bacterial Type Strains, Phase II (KMG-II): from individual species to whole genera.</title>
        <authorList>
            <person name="Goeker M."/>
        </authorList>
    </citation>
    <scope>NUCLEOTIDE SEQUENCE [LARGE SCALE GENOMIC DNA]</scope>
    <source>
        <strain evidence="8 9">DSM 45312</strain>
    </source>
</reference>
<dbReference type="RefSeq" id="WP_106587026.1">
    <property type="nucleotide sequence ID" value="NZ_PYGA01000042.1"/>
</dbReference>
<dbReference type="SUPFAM" id="SSF51556">
    <property type="entry name" value="Metallo-dependent hydrolases"/>
    <property type="match status" value="1"/>
</dbReference>
<keyword evidence="5" id="KW-0862">Zinc</keyword>
<dbReference type="InterPro" id="IPR006330">
    <property type="entry name" value="Ado/ade_deaminase"/>
</dbReference>
<gene>
    <name evidence="8" type="ORF">CLV63_14219</name>
</gene>
<evidence type="ECO:0000256" key="4">
    <source>
        <dbReference type="ARBA" id="ARBA00022801"/>
    </source>
</evidence>
<comment type="similarity">
    <text evidence="2">Belongs to the metallo-dependent hydrolases superfamily. Adenosine and AMP deaminases family.</text>
</comment>
<evidence type="ECO:0000256" key="6">
    <source>
        <dbReference type="SAM" id="MobiDB-lite"/>
    </source>
</evidence>
<dbReference type="PANTHER" id="PTHR43114">
    <property type="entry name" value="ADENINE DEAMINASE"/>
    <property type="match status" value="1"/>
</dbReference>
<dbReference type="OrthoDB" id="105475at2"/>
<name>A0A2P8CCA0_9ACTN</name>
<dbReference type="AlphaFoldDB" id="A0A2P8CCA0"/>
<dbReference type="EMBL" id="PYGA01000042">
    <property type="protein sequence ID" value="PSK82606.1"/>
    <property type="molecule type" value="Genomic_DNA"/>
</dbReference>
<evidence type="ECO:0000256" key="1">
    <source>
        <dbReference type="ARBA" id="ARBA00001947"/>
    </source>
</evidence>
<dbReference type="GO" id="GO:0043103">
    <property type="term" value="P:hypoxanthine salvage"/>
    <property type="evidence" value="ECO:0007669"/>
    <property type="project" value="TreeGrafter"/>
</dbReference>
<comment type="cofactor">
    <cofactor evidence="1">
        <name>Zn(2+)</name>
        <dbReference type="ChEBI" id="CHEBI:29105"/>
    </cofactor>
</comment>